<organism evidence="2 3">
    <name type="scientific">Bipolaris victoriae (strain FI3)</name>
    <name type="common">Victoria blight of oats agent</name>
    <name type="synonym">Cochliobolus victoriae</name>
    <dbReference type="NCBI Taxonomy" id="930091"/>
    <lineage>
        <taxon>Eukaryota</taxon>
        <taxon>Fungi</taxon>
        <taxon>Dikarya</taxon>
        <taxon>Ascomycota</taxon>
        <taxon>Pezizomycotina</taxon>
        <taxon>Dothideomycetes</taxon>
        <taxon>Pleosporomycetidae</taxon>
        <taxon>Pleosporales</taxon>
        <taxon>Pleosporineae</taxon>
        <taxon>Pleosporaceae</taxon>
        <taxon>Bipolaris</taxon>
    </lineage>
</organism>
<dbReference type="EMBL" id="KI968713">
    <property type="protein sequence ID" value="EUN29430.1"/>
    <property type="molecule type" value="Genomic_DNA"/>
</dbReference>
<dbReference type="RefSeq" id="XP_014558895.1">
    <property type="nucleotide sequence ID" value="XM_014703409.1"/>
</dbReference>
<gene>
    <name evidence="2" type="ORF">COCVIDRAFT_14098</name>
</gene>
<proteinExistence type="predicted"/>
<accession>W7ETP5</accession>
<feature type="region of interest" description="Disordered" evidence="1">
    <location>
        <begin position="54"/>
        <end position="79"/>
    </location>
</feature>
<name>W7ETP5_BIPV3</name>
<protein>
    <submittedName>
        <fullName evidence="2">Uncharacterized protein</fullName>
    </submittedName>
</protein>
<dbReference type="Proteomes" id="UP000054337">
    <property type="component" value="Unassembled WGS sequence"/>
</dbReference>
<reference evidence="2 3" key="1">
    <citation type="journal article" date="2013" name="PLoS Genet.">
        <title>Comparative genome structure, secondary metabolite, and effector coding capacity across Cochliobolus pathogens.</title>
        <authorList>
            <person name="Condon B.J."/>
            <person name="Leng Y."/>
            <person name="Wu D."/>
            <person name="Bushley K.E."/>
            <person name="Ohm R.A."/>
            <person name="Otillar R."/>
            <person name="Martin J."/>
            <person name="Schackwitz W."/>
            <person name="Grimwood J."/>
            <person name="MohdZainudin N."/>
            <person name="Xue C."/>
            <person name="Wang R."/>
            <person name="Manning V.A."/>
            <person name="Dhillon B."/>
            <person name="Tu Z.J."/>
            <person name="Steffenson B.J."/>
            <person name="Salamov A."/>
            <person name="Sun H."/>
            <person name="Lowry S."/>
            <person name="LaButti K."/>
            <person name="Han J."/>
            <person name="Copeland A."/>
            <person name="Lindquist E."/>
            <person name="Barry K."/>
            <person name="Schmutz J."/>
            <person name="Baker S.E."/>
            <person name="Ciuffetti L.M."/>
            <person name="Grigoriev I.V."/>
            <person name="Zhong S."/>
            <person name="Turgeon B.G."/>
        </authorList>
    </citation>
    <scope>NUCLEOTIDE SEQUENCE [LARGE SCALE GENOMIC DNA]</scope>
    <source>
        <strain evidence="2 3">FI3</strain>
    </source>
</reference>
<evidence type="ECO:0000256" key="1">
    <source>
        <dbReference type="SAM" id="MobiDB-lite"/>
    </source>
</evidence>
<dbReference type="AlphaFoldDB" id="W7ETP5"/>
<feature type="compositionally biased region" description="Basic and acidic residues" evidence="1">
    <location>
        <begin position="54"/>
        <end position="72"/>
    </location>
</feature>
<keyword evidence="3" id="KW-1185">Reference proteome</keyword>
<evidence type="ECO:0000313" key="3">
    <source>
        <dbReference type="Proteomes" id="UP000054337"/>
    </source>
</evidence>
<dbReference type="GeneID" id="26251447"/>
<evidence type="ECO:0000313" key="2">
    <source>
        <dbReference type="EMBL" id="EUN29430.1"/>
    </source>
</evidence>
<dbReference type="HOGENOM" id="CLU_2072720_0_0_1"/>
<sequence length="118" mass="12377">MGQACVAVDPSLTLYRSCLATDPCGPQLSDDKLRLCSEKISDVLAPLSLPARTHAADDKTTTDLHAAQDKDGLSGSGAQEFVDSQATSEFARQTLGCLSASRSCRQFTDPETAGDLGV</sequence>